<dbReference type="EMBL" id="VWSH01000001">
    <property type="protein sequence ID" value="KAA5536950.1"/>
    <property type="molecule type" value="Genomic_DNA"/>
</dbReference>
<feature type="transmembrane region" description="Helical" evidence="1">
    <location>
        <begin position="43"/>
        <end position="68"/>
    </location>
</feature>
<keyword evidence="3" id="KW-1185">Reference proteome</keyword>
<protein>
    <submittedName>
        <fullName evidence="2">PorT family protein</fullName>
    </submittedName>
</protein>
<dbReference type="AlphaFoldDB" id="A0A5M6CRE9"/>
<evidence type="ECO:0000313" key="2">
    <source>
        <dbReference type="EMBL" id="KAA5536950.1"/>
    </source>
</evidence>
<comment type="caution">
    <text evidence="2">The sequence shown here is derived from an EMBL/GenBank/DDBJ whole genome shotgun (WGS) entry which is preliminary data.</text>
</comment>
<keyword evidence="1" id="KW-0812">Transmembrane</keyword>
<gene>
    <name evidence="2" type="ORF">F0919_04560</name>
</gene>
<accession>A0A5M6CRE9</accession>
<keyword evidence="1" id="KW-1133">Transmembrane helix</keyword>
<proteinExistence type="predicted"/>
<evidence type="ECO:0000256" key="1">
    <source>
        <dbReference type="SAM" id="Phobius"/>
    </source>
</evidence>
<name>A0A5M6CRE9_9BACT</name>
<reference evidence="2 3" key="1">
    <citation type="submission" date="2019-09" db="EMBL/GenBank/DDBJ databases">
        <title>Genome sequence and assembly of Taibaiella sp.</title>
        <authorList>
            <person name="Chhetri G."/>
        </authorList>
    </citation>
    <scope>NUCLEOTIDE SEQUENCE [LARGE SCALE GENOMIC DNA]</scope>
    <source>
        <strain evidence="2 3">KVB11</strain>
    </source>
</reference>
<keyword evidence="1" id="KW-0472">Membrane</keyword>
<organism evidence="2 3">
    <name type="scientific">Taibaiella lutea</name>
    <dbReference type="NCBI Taxonomy" id="2608001"/>
    <lineage>
        <taxon>Bacteria</taxon>
        <taxon>Pseudomonadati</taxon>
        <taxon>Bacteroidota</taxon>
        <taxon>Chitinophagia</taxon>
        <taxon>Chitinophagales</taxon>
        <taxon>Chitinophagaceae</taxon>
        <taxon>Taibaiella</taxon>
    </lineage>
</organism>
<evidence type="ECO:0000313" key="3">
    <source>
        <dbReference type="Proteomes" id="UP000323632"/>
    </source>
</evidence>
<dbReference type="Proteomes" id="UP000323632">
    <property type="component" value="Unassembled WGS sequence"/>
</dbReference>
<sequence>MNRNEFENSMKSKLQEQQFVPREDMWLCLQADLQQKPPAKKNLIFLAPLKIAAGVLLAAFGTMTVYLINNNKGTTNTQVITVNKTITSSQPKEIPQPQNEPETIIAVTINPGKAIAAQKTANTKQQINKDVKAIEKIVPGIASTPATAQSNHTIPVAGNEHMNDDPGPRLQPEERNNFYADNNTYNPKPVNVGLLANVGSSTVSNVSYQVGVMGRGDLSKTVFVEAGLTLASNTVSNSNRYSFPGVSMSNDGFQNSSEKNNTNIKADYARNIISVGFTPAVGIRATKRLSFTTGAALNRNLNPTLTLTNENDIESAALTNNIISTSQKVANWDIGLTCAAGYKVTRQLSLNVNYRKGLTNYLQQDNKQLKNSGVQLGLKFIFGKQ</sequence>
<dbReference type="RefSeq" id="WP_150031527.1">
    <property type="nucleotide sequence ID" value="NZ_VWSH01000001.1"/>
</dbReference>